<dbReference type="InterPro" id="IPR050739">
    <property type="entry name" value="MFP"/>
</dbReference>
<gene>
    <name evidence="5" type="ORF">Llan_1230</name>
</gene>
<dbReference type="Gene3D" id="1.10.287.470">
    <property type="entry name" value="Helix hairpin bin"/>
    <property type="match status" value="1"/>
</dbReference>
<evidence type="ECO:0000259" key="3">
    <source>
        <dbReference type="Pfam" id="PF25917"/>
    </source>
</evidence>
<dbReference type="PANTHER" id="PTHR30386">
    <property type="entry name" value="MEMBRANE FUSION SUBUNIT OF EMRAB-TOLC MULTIDRUG EFFLUX PUMP"/>
    <property type="match status" value="1"/>
</dbReference>
<dbReference type="InterPro" id="IPR058625">
    <property type="entry name" value="MdtA-like_BSH"/>
</dbReference>
<dbReference type="SUPFAM" id="SSF111369">
    <property type="entry name" value="HlyD-like secretion proteins"/>
    <property type="match status" value="1"/>
</dbReference>
<protein>
    <submittedName>
        <fullName evidence="5">Hemolysin D</fullName>
    </submittedName>
</protein>
<dbReference type="AlphaFoldDB" id="A0A0W0VQB3"/>
<dbReference type="Pfam" id="PF26002">
    <property type="entry name" value="Beta-barrel_AprE"/>
    <property type="match status" value="1"/>
</dbReference>
<dbReference type="Gene3D" id="2.40.50.100">
    <property type="match status" value="1"/>
</dbReference>
<feature type="domain" description="AprE-like beta-barrel" evidence="4">
    <location>
        <begin position="220"/>
        <end position="314"/>
    </location>
</feature>
<organism evidence="5 6">
    <name type="scientific">Legionella lansingensis</name>
    <dbReference type="NCBI Taxonomy" id="45067"/>
    <lineage>
        <taxon>Bacteria</taxon>
        <taxon>Pseudomonadati</taxon>
        <taxon>Pseudomonadota</taxon>
        <taxon>Gammaproteobacteria</taxon>
        <taxon>Legionellales</taxon>
        <taxon>Legionellaceae</taxon>
        <taxon>Legionella</taxon>
    </lineage>
</organism>
<keyword evidence="6" id="KW-1185">Reference proteome</keyword>
<dbReference type="Proteomes" id="UP000054869">
    <property type="component" value="Unassembled WGS sequence"/>
</dbReference>
<evidence type="ECO:0000256" key="2">
    <source>
        <dbReference type="SAM" id="Phobius"/>
    </source>
</evidence>
<dbReference type="OrthoDB" id="9775513at2"/>
<dbReference type="PATRIC" id="fig|45067.4.peg.1290"/>
<evidence type="ECO:0000313" key="6">
    <source>
        <dbReference type="Proteomes" id="UP000054869"/>
    </source>
</evidence>
<sequence length="337" mass="39111">MKDHSLFRSEVMQNKLGQMYGSVSMNIPPQYTIVTIGFTVLVLLLILFFIFAEFSERFVVTGYVNSTKAAVQVYPKTNGFIIERYHKQGDSVRKGEQLFLIDTSYAGYQYNDEIGQQLKQNKVFVEKEITNKTQYLHAMKALLEKKYISLMEYNAKKDELIALKHRRNLIEMEMIKYQQSRSYLIRSPIDGMVAGAMFKKGQYAHAAKPLVKLIPNNSELVAELFVPAKQAGFLSKENKVMIRYDAYPYERFGVYRAVIKDISQSILTDEDEEKPIRIGEPYYKITAKLEKQHVMVYGREKKIQHGMTLSAIIVGSKRKAWQWMLDPLYSFYGMLFV</sequence>
<evidence type="ECO:0000259" key="4">
    <source>
        <dbReference type="Pfam" id="PF26002"/>
    </source>
</evidence>
<dbReference type="InterPro" id="IPR058982">
    <property type="entry name" value="Beta-barrel_AprE"/>
</dbReference>
<evidence type="ECO:0000256" key="1">
    <source>
        <dbReference type="ARBA" id="ARBA00009477"/>
    </source>
</evidence>
<keyword evidence="2" id="KW-0472">Membrane</keyword>
<name>A0A0W0VQB3_9GAMM</name>
<proteinExistence type="inferred from homology"/>
<dbReference type="eggNOG" id="COG0845">
    <property type="taxonomic scope" value="Bacteria"/>
</dbReference>
<keyword evidence="2" id="KW-0812">Transmembrane</keyword>
<comment type="caution">
    <text evidence="5">The sequence shown here is derived from an EMBL/GenBank/DDBJ whole genome shotgun (WGS) entry which is preliminary data.</text>
</comment>
<feature type="domain" description="Multidrug resistance protein MdtA-like barrel-sandwich hybrid" evidence="3">
    <location>
        <begin position="71"/>
        <end position="210"/>
    </location>
</feature>
<dbReference type="STRING" id="45067.Llan_1230"/>
<dbReference type="EMBL" id="LNYI01000027">
    <property type="protein sequence ID" value="KTD22289.1"/>
    <property type="molecule type" value="Genomic_DNA"/>
</dbReference>
<reference evidence="5 6" key="1">
    <citation type="submission" date="2015-11" db="EMBL/GenBank/DDBJ databases">
        <title>Genomic analysis of 38 Legionella species identifies large and diverse effector repertoires.</title>
        <authorList>
            <person name="Burstein D."/>
            <person name="Amaro F."/>
            <person name="Zusman T."/>
            <person name="Lifshitz Z."/>
            <person name="Cohen O."/>
            <person name="Gilbert J.A."/>
            <person name="Pupko T."/>
            <person name="Shuman H.A."/>
            <person name="Segal G."/>
        </authorList>
    </citation>
    <scope>NUCLEOTIDE SEQUENCE [LARGE SCALE GENOMIC DNA]</scope>
    <source>
        <strain evidence="5 6">ATCC 49751</strain>
    </source>
</reference>
<keyword evidence="2" id="KW-1133">Transmembrane helix</keyword>
<dbReference type="Pfam" id="PF25917">
    <property type="entry name" value="BSH_RND"/>
    <property type="match status" value="1"/>
</dbReference>
<evidence type="ECO:0000313" key="5">
    <source>
        <dbReference type="EMBL" id="KTD22289.1"/>
    </source>
</evidence>
<comment type="similarity">
    <text evidence="1">Belongs to the membrane fusion protein (MFP) (TC 8.A.1) family.</text>
</comment>
<feature type="transmembrane region" description="Helical" evidence="2">
    <location>
        <begin position="31"/>
        <end position="52"/>
    </location>
</feature>
<accession>A0A0W0VQB3</accession>
<dbReference type="PANTHER" id="PTHR30386:SF28">
    <property type="entry name" value="EXPORTED PROTEIN"/>
    <property type="match status" value="1"/>
</dbReference>